<dbReference type="Proteomes" id="UP000266492">
    <property type="component" value="Unassembled WGS sequence"/>
</dbReference>
<dbReference type="EMBL" id="QRVZ01000032">
    <property type="protein sequence ID" value="RGS79639.1"/>
    <property type="molecule type" value="Genomic_DNA"/>
</dbReference>
<dbReference type="Proteomes" id="UP001214017">
    <property type="component" value="Unassembled WGS sequence"/>
</dbReference>
<gene>
    <name evidence="3" type="ORF">DWX70_23845</name>
    <name evidence="2" type="ORF">PO240_27505</name>
    <name evidence="4" type="ORF">SAMN05192582_10279</name>
</gene>
<reference evidence="5" key="1">
    <citation type="submission" date="2016-10" db="EMBL/GenBank/DDBJ databases">
        <authorList>
            <person name="Varghese N."/>
            <person name="Submissions S."/>
        </authorList>
    </citation>
    <scope>NUCLEOTIDE SEQUENCE [LARGE SCALE GENOMIC DNA]</scope>
    <source>
        <strain evidence="5">NLAE-zl-C57</strain>
    </source>
</reference>
<reference evidence="3 6" key="3">
    <citation type="submission" date="2018-08" db="EMBL/GenBank/DDBJ databases">
        <title>A genome reference for cultivated species of the human gut microbiota.</title>
        <authorList>
            <person name="Zou Y."/>
            <person name="Xue W."/>
            <person name="Luo G."/>
        </authorList>
    </citation>
    <scope>NUCLEOTIDE SEQUENCE [LARGE SCALE GENOMIC DNA]</scope>
    <source>
        <strain evidence="3 6">AF20-9LB</strain>
    </source>
</reference>
<dbReference type="EMBL" id="FNDO01000027">
    <property type="protein sequence ID" value="SDI13142.1"/>
    <property type="molecule type" value="Genomic_DNA"/>
</dbReference>
<dbReference type="AlphaFoldDB" id="A0A1G8I2U7"/>
<dbReference type="Proteomes" id="UP000181870">
    <property type="component" value="Unassembled WGS sequence"/>
</dbReference>
<evidence type="ECO:0000313" key="6">
    <source>
        <dbReference type="Proteomes" id="UP000266492"/>
    </source>
</evidence>
<evidence type="ECO:0000313" key="3">
    <source>
        <dbReference type="EMBL" id="RGS79639.1"/>
    </source>
</evidence>
<keyword evidence="1" id="KW-0175">Coiled coil</keyword>
<accession>A0A1G8I2U7</accession>
<evidence type="ECO:0000313" key="5">
    <source>
        <dbReference type="Proteomes" id="UP000181870"/>
    </source>
</evidence>
<evidence type="ECO:0000313" key="4">
    <source>
        <dbReference type="EMBL" id="SDI13142.1"/>
    </source>
</evidence>
<name>A0A1G8I2U7_BACOV</name>
<reference evidence="2" key="4">
    <citation type="submission" date="2022-10" db="EMBL/GenBank/DDBJ databases">
        <title>Human gut microbiome strain richness.</title>
        <authorList>
            <person name="Chen-Liaw A."/>
        </authorList>
    </citation>
    <scope>NUCLEOTIDE SEQUENCE</scope>
    <source>
        <strain evidence="2">F7_m1001271B151109d0_201107</strain>
    </source>
</reference>
<dbReference type="RefSeq" id="WP_004304845.1">
    <property type="nucleotide sequence ID" value="NZ_BAABYJ010000001.1"/>
</dbReference>
<organism evidence="4 5">
    <name type="scientific">Bacteroides ovatus</name>
    <dbReference type="NCBI Taxonomy" id="28116"/>
    <lineage>
        <taxon>Bacteria</taxon>
        <taxon>Pseudomonadati</taxon>
        <taxon>Bacteroidota</taxon>
        <taxon>Bacteroidia</taxon>
        <taxon>Bacteroidales</taxon>
        <taxon>Bacteroidaceae</taxon>
        <taxon>Bacteroides</taxon>
    </lineage>
</organism>
<protein>
    <submittedName>
        <fullName evidence="4">Uncharacterized protein</fullName>
    </submittedName>
</protein>
<evidence type="ECO:0000256" key="1">
    <source>
        <dbReference type="SAM" id="Coils"/>
    </source>
</evidence>
<sequence>MTDIDYTQFKIVGVVEAQPNTKHAIINAVGYLGSDWKFTPLSPTEAKQVFPSRGRVFAPGFQDRYKELIGKCIFAGMMPSNNDGADKFIWDRENGMPDEYGTVIINGLANEIDENPDKTYKNLKTNGRLDNTSPTYLCILSKLYLIDPDNIKKYYITEMDLHFVKNANHESFVTYDHTHYVLIGNHLDGPTRAIDIMPDSILRDWLIKEFLVKEWSQALNSKSLDEIENGLIGLISKSILHKPVLKSRINRLSSMLELFVFSYEEMTNFLTLPTLKRTIDKSIEINSEKFIEKTKSKYAKELENLKETNRLLIEKEHTNAADVISKIHRKIEEANAEFNANNEELNKKTKLAEEIIALQLTKIEEYKTAIEELENTLHSIEDNKEHIINDFAVIKDVMQIIVSQKTKQAILPHPTFQKTNNNAPTDFGETIESLNDESEEIKLPQTFKTRLEFYLTKNNRKTEIAKKIGQYMVHYKAILVPDNRIIHSIIKATGRCKYSIQYVTPEWRSFSNVWNNGLNTMIHSCISNPDIIHYYILENINMSYLPCYLQPIVDISMGLRINFPNTEIIFPDNLRLLLTSTAEEGLPLAQQSIRYFGCLQNDDYTIDEKKENLYSNEKSDKTGYLKADMLKNMRSISPIPSNEYLSYIQSDYE</sequence>
<feature type="coiled-coil region" evidence="1">
    <location>
        <begin position="288"/>
        <end position="390"/>
    </location>
</feature>
<reference evidence="4" key="2">
    <citation type="submission" date="2016-10" db="EMBL/GenBank/DDBJ databases">
        <authorList>
            <person name="de Groot N.N."/>
        </authorList>
    </citation>
    <scope>NUCLEOTIDE SEQUENCE [LARGE SCALE GENOMIC DNA]</scope>
    <source>
        <strain evidence="4">NLAE-zl-C57</strain>
    </source>
</reference>
<evidence type="ECO:0000313" key="2">
    <source>
        <dbReference type="EMBL" id="MDC2411621.1"/>
    </source>
</evidence>
<dbReference type="EMBL" id="JAQNWR010000043">
    <property type="protein sequence ID" value="MDC2411621.1"/>
    <property type="molecule type" value="Genomic_DNA"/>
</dbReference>
<proteinExistence type="predicted"/>